<reference evidence="1 2" key="1">
    <citation type="journal article" date="2017" name="Viruses">
        <title>Phage Biodiversity in Artisanal Cheese Wheys Reflects the Complexity of the Fermentation Process.</title>
        <authorList>
            <person name="Mahony J."/>
            <person name="Moscarelli A."/>
            <person name="Kelleher P."/>
            <person name="Lugli G.A."/>
            <person name="Ventura M."/>
            <person name="Settanni L."/>
            <person name="van Sinderen D."/>
        </authorList>
    </citation>
    <scope>NUCLEOTIDE SEQUENCE [LARGE SCALE GENOMIC DNA]</scope>
</reference>
<accession>A0A1W6JKS0</accession>
<sequence>MNTTKKIILTLAILAIGFGLGFATPKGQTVKEKAFQSEITSLRHESERIASLAHYEELPGIYHEKQIKKLDRFIKENKNLTANERYTVQGLTYDNSDAYQEFYLTEH</sequence>
<proteinExistence type="predicted"/>
<dbReference type="EMBL" id="KY554771">
    <property type="protein sequence ID" value="ARM66798.1"/>
    <property type="molecule type" value="Genomic_DNA"/>
</dbReference>
<evidence type="ECO:0000313" key="2">
    <source>
        <dbReference type="Proteomes" id="UP000223361"/>
    </source>
</evidence>
<keyword evidence="2" id="KW-1185">Reference proteome</keyword>
<protein>
    <submittedName>
        <fullName evidence="1">Uncharacterized protein</fullName>
    </submittedName>
</protein>
<gene>
    <name evidence="1" type="ORF">AM4_140</name>
</gene>
<name>A0A1W6JKS0_9CAUD</name>
<dbReference type="Proteomes" id="UP000223361">
    <property type="component" value="Segment"/>
</dbReference>
<evidence type="ECO:0000313" key="1">
    <source>
        <dbReference type="EMBL" id="ARM66798.1"/>
    </source>
</evidence>
<organism evidence="1 2">
    <name type="scientific">Lactococcus phage AM4</name>
    <dbReference type="NCBI Taxonomy" id="1965472"/>
    <lineage>
        <taxon>Viruses</taxon>
        <taxon>Duplodnaviria</taxon>
        <taxon>Heunggongvirae</taxon>
        <taxon>Uroviricota</taxon>
        <taxon>Caudoviricetes</taxon>
        <taxon>Audreyjarvisvirus</taxon>
        <taxon>Audreyjarvisvirus AM4</taxon>
    </lineage>
</organism>